<evidence type="ECO:0000256" key="3">
    <source>
        <dbReference type="ARBA" id="ARBA00023180"/>
    </source>
</evidence>
<gene>
    <name evidence="5" type="ORF">NG792_14560</name>
</gene>
<sequence length="384" mass="44366">MPDPISLLRRAKRKTLDQLRSWLDHSPPGASGPSGLARDWISYEDYCQQEGRWHLVYPSLSCDWKRSRTHNWGKQSFDFTKNLRSQIPETGVIEIPKGQVMDIQGYTFTSKNLFLPDLSYHRNRLEYANLPRQKYPIEPVTGTCLSLMTNASNNYCHFLLDSLPRLHLFEKAGFSLEQVDWILVHKPMSENAWNIFRQLGIDESKCIWSERQRGIQPDLLIATTHPGLQAHYPRWVVDFMQQRIRLKPSQPQRRLYIPRQTGTRKIANEAELYPLLIEYGFELYNLDEEPNQPQVFHEAAIIVAPHGAALTNLVFCQPGTKVLELMSLGHLRPYFFALCQVSGLEHHYLVGPTTQPLPKNPGLCKFDFTVNLSLLRKALAYLVQ</sequence>
<accession>A0ABT2N902</accession>
<evidence type="ECO:0000313" key="6">
    <source>
        <dbReference type="Proteomes" id="UP001525961"/>
    </source>
</evidence>
<proteinExistence type="predicted"/>
<organism evidence="5 6">
    <name type="scientific">Laspinema olomoucense D3b</name>
    <dbReference type="NCBI Taxonomy" id="2953688"/>
    <lineage>
        <taxon>Bacteria</taxon>
        <taxon>Bacillati</taxon>
        <taxon>Cyanobacteriota</taxon>
        <taxon>Cyanophyceae</taxon>
        <taxon>Oscillatoriophycideae</taxon>
        <taxon>Oscillatoriales</taxon>
        <taxon>Laspinemataceae</taxon>
        <taxon>Laspinema</taxon>
        <taxon>Laspinema olomoucense</taxon>
    </lineage>
</organism>
<reference evidence="5 6" key="1">
    <citation type="journal article" date="2022" name="Front. Microbiol.">
        <title>High genomic differentiation and limited gene flow indicate recent cryptic speciation within the genus Laspinema (cyanobacteria).</title>
        <authorList>
            <person name="Stanojkovic A."/>
            <person name="Skoupy S."/>
            <person name="Skaloud P."/>
            <person name="Dvorak P."/>
        </authorList>
    </citation>
    <scope>NUCLEOTIDE SEQUENCE [LARGE SCALE GENOMIC DNA]</scope>
    <source>
        <strain evidence="5 6">D3b</strain>
    </source>
</reference>
<dbReference type="Pfam" id="PF04577">
    <property type="entry name" value="Glyco_transf_61"/>
    <property type="match status" value="1"/>
</dbReference>
<feature type="domain" description="Glycosyltransferase 61 catalytic" evidence="4">
    <location>
        <begin position="155"/>
        <end position="323"/>
    </location>
</feature>
<keyword evidence="3" id="KW-0325">Glycoprotein</keyword>
<dbReference type="EMBL" id="JAMXFA010000017">
    <property type="protein sequence ID" value="MCT7978931.1"/>
    <property type="molecule type" value="Genomic_DNA"/>
</dbReference>
<keyword evidence="6" id="KW-1185">Reference proteome</keyword>
<name>A0ABT2N902_9CYAN</name>
<dbReference type="InterPro" id="IPR007657">
    <property type="entry name" value="Glycosyltransferase_61"/>
</dbReference>
<evidence type="ECO:0000256" key="2">
    <source>
        <dbReference type="ARBA" id="ARBA00022679"/>
    </source>
</evidence>
<evidence type="ECO:0000259" key="4">
    <source>
        <dbReference type="Pfam" id="PF04577"/>
    </source>
</evidence>
<keyword evidence="1" id="KW-0328">Glycosyltransferase</keyword>
<dbReference type="PANTHER" id="PTHR20961">
    <property type="entry name" value="GLYCOSYLTRANSFERASE"/>
    <property type="match status" value="1"/>
</dbReference>
<evidence type="ECO:0000256" key="1">
    <source>
        <dbReference type="ARBA" id="ARBA00022676"/>
    </source>
</evidence>
<dbReference type="RefSeq" id="WP_261235866.1">
    <property type="nucleotide sequence ID" value="NZ_JAMXFA010000017.1"/>
</dbReference>
<keyword evidence="2" id="KW-0808">Transferase</keyword>
<evidence type="ECO:0000313" key="5">
    <source>
        <dbReference type="EMBL" id="MCT7978931.1"/>
    </source>
</evidence>
<comment type="caution">
    <text evidence="5">The sequence shown here is derived from an EMBL/GenBank/DDBJ whole genome shotgun (WGS) entry which is preliminary data.</text>
</comment>
<dbReference type="Proteomes" id="UP001525961">
    <property type="component" value="Unassembled WGS sequence"/>
</dbReference>
<protein>
    <submittedName>
        <fullName evidence="5">Glycosyltransferase family 61 protein</fullName>
    </submittedName>
</protein>
<dbReference type="InterPro" id="IPR049625">
    <property type="entry name" value="Glyco_transf_61_cat"/>
</dbReference>